<protein>
    <recommendedName>
        <fullName evidence="3">NACHT domain-containing protein</fullName>
    </recommendedName>
</protein>
<proteinExistence type="predicted"/>
<dbReference type="Gene3D" id="3.40.50.300">
    <property type="entry name" value="P-loop containing nucleotide triphosphate hydrolases"/>
    <property type="match status" value="1"/>
</dbReference>
<feature type="domain" description="NACHT" evidence="3">
    <location>
        <begin position="386"/>
        <end position="502"/>
    </location>
</feature>
<dbReference type="PANTHER" id="PTHR46844">
    <property type="entry name" value="SLR5058 PROTEIN"/>
    <property type="match status" value="1"/>
</dbReference>
<dbReference type="AlphaFoldDB" id="A0A1X7UMK7"/>
<dbReference type="eggNOG" id="ENOG502QTJW">
    <property type="taxonomic scope" value="Eukaryota"/>
</dbReference>
<dbReference type="OrthoDB" id="120976at2759"/>
<dbReference type="GO" id="GO:0005524">
    <property type="term" value="F:ATP binding"/>
    <property type="evidence" value="ECO:0007669"/>
    <property type="project" value="UniProtKB-KW"/>
</dbReference>
<dbReference type="InterPro" id="IPR007111">
    <property type="entry name" value="NACHT_NTPase"/>
</dbReference>
<dbReference type="SUPFAM" id="SSF52540">
    <property type="entry name" value="P-loop containing nucleoside triphosphate hydrolases"/>
    <property type="match status" value="1"/>
</dbReference>
<dbReference type="EnsemblMetazoa" id="Aqu2.1.29215_001">
    <property type="protein sequence ID" value="Aqu2.1.29215_001"/>
    <property type="gene ID" value="Aqu2.1.29215"/>
</dbReference>
<evidence type="ECO:0000313" key="4">
    <source>
        <dbReference type="EnsemblMetazoa" id="Aqu2.1.29215_001"/>
    </source>
</evidence>
<dbReference type="InterPro" id="IPR041075">
    <property type="entry name" value="NOD1/2_WH"/>
</dbReference>
<dbReference type="InterPro" id="IPR027417">
    <property type="entry name" value="P-loop_NTPase"/>
</dbReference>
<dbReference type="PROSITE" id="PS50837">
    <property type="entry name" value="NACHT"/>
    <property type="match status" value="1"/>
</dbReference>
<sequence length="1187" mass="135803">MIEITQWRARIGLWNCCTGEFNKLSFGKQACSSKTAASSKLKPKETRATSVDKMMLKFPSVFYQGIILPLFAFISKFGIGDVELNPGPTIDDKPDLSLLLEWLEPLHDWQSFGLLLPGVTHQDITIDLIEEFDTPTVVGKTGLFSKWLTNYPKATWKDILDALSRREEHKLVDTIENHLCGRSNPIKLLRTQYDRLASIISTNLTQVTNALYAKELIPTDTKEKMQVEAMDNVTKASNLVHVIEKQLASSQNHLQYLVDVCHVLANQEPKALADIAISILQKLDCTLPEKHTNAPVLPEIVLQYANNLKERYKNQPIVNTDWPPRIGQDFFGRLALVEKQDTSTIKDQNSAWYHLRGQVDEIVEMPENNKICIDDIFKPTETPSSLRVLIDGPPGIGKTTLCRKLLNIWSHGQLPYQQYDLVLYCPLRSTKIAKATTLADLLVHRCYEICILAEWFEKKNGKGLLIIFDGWDELSVSSRSSSFALDIIRREELSECSVIVTSHSYASSSLIKIDSLSRYIQVIGFTKEEIATVIIRKIQKDPKLALELIEAYKEMINNQQDFDDDSSSDSMNLDFKWLELHSNSDSQLAVKLINDLEVRDDVCSLCYIPLICSMVILVYCKENGSLPTTLTQLFENFILQTIKRQAEKSGNDAYDLPNTLLSLPSQPALQELCQLAYTNLAEKKVIFSSDQLKELTLCKEDYLGLITSFIEFDEKKYQFLHLSIQEFLAAWWIAKYEKNAFEVFKDHFDDDHFRMCLRFVAGLTNLKHESYQQYFNKQLELKCKTFDLPIFEKFAHVLPHFYHHPEIDSHHNFYLSTSIDLLINFQADFPILLFQLLYESQNAMLCHTLAQSINDQSLCLKGAALSLFDWLCFNYFISNSNIKWKHLHMHKLYDQELSIFDNALINFSQTTQCVRLQTAIHKPSDEILQRFLLSSFLRNIQELYFDLNNTTYALGLALLHILSLPDLKIFHLTCEAVDNMFKAQQCVAVERSVATNVPLEELKVVFYLGSGTQIVTSIIKGVTKSKSIKSFMVKLIEDYHLSPPHPISDVVLEELLENNSTLHALSMIMPDSLIDSWPFFFKINTPLTALELRIGYNNFRKLTCIFSIHAYQELKEFFEVRLLTMSLLCPPVKFIFHPNLKSLTSSATKTDMTIDIFANTDLDVIATTVTFRDGQAIFQNYGTAQSN</sequence>
<keyword evidence="1" id="KW-0547">Nucleotide-binding</keyword>
<evidence type="ECO:0000259" key="3">
    <source>
        <dbReference type="PROSITE" id="PS50837"/>
    </source>
</evidence>
<reference evidence="4" key="1">
    <citation type="submission" date="2017-05" db="UniProtKB">
        <authorList>
            <consortium name="EnsemblMetazoa"/>
        </authorList>
    </citation>
    <scope>IDENTIFICATION</scope>
</reference>
<dbReference type="Pfam" id="PF05729">
    <property type="entry name" value="NACHT"/>
    <property type="match status" value="1"/>
</dbReference>
<dbReference type="Pfam" id="PF17779">
    <property type="entry name" value="WHD_NOD2"/>
    <property type="match status" value="1"/>
</dbReference>
<evidence type="ECO:0000256" key="1">
    <source>
        <dbReference type="ARBA" id="ARBA00022741"/>
    </source>
</evidence>
<organism evidence="4">
    <name type="scientific">Amphimedon queenslandica</name>
    <name type="common">Sponge</name>
    <dbReference type="NCBI Taxonomy" id="400682"/>
    <lineage>
        <taxon>Eukaryota</taxon>
        <taxon>Metazoa</taxon>
        <taxon>Porifera</taxon>
        <taxon>Demospongiae</taxon>
        <taxon>Heteroscleromorpha</taxon>
        <taxon>Haplosclerida</taxon>
        <taxon>Niphatidae</taxon>
        <taxon>Amphimedon</taxon>
    </lineage>
</organism>
<accession>A0A1X7UMK7</accession>
<dbReference type="InParanoid" id="A0A1X7UMK7"/>
<dbReference type="PANTHER" id="PTHR46844:SF1">
    <property type="entry name" value="SLR5058 PROTEIN"/>
    <property type="match status" value="1"/>
</dbReference>
<keyword evidence="2" id="KW-0067">ATP-binding</keyword>
<evidence type="ECO:0000256" key="2">
    <source>
        <dbReference type="ARBA" id="ARBA00022840"/>
    </source>
</evidence>
<name>A0A1X7UMK7_AMPQE</name>